<evidence type="ECO:0000259" key="3">
    <source>
        <dbReference type="Pfam" id="PF11641"/>
    </source>
</evidence>
<proteinExistence type="predicted"/>
<sequence>MKTTKILNTAAVCLLAIGFKGQSVTCHSLQGFVEANTTGGSTGTGAQQGNTSGQQGTGQSGSSQGQAAAGQSGNDAGRQDAGQSGNDAVAKAVESPKPASETQTTGAASDTAKGQPASEEVPTKVVKKTLEQLREELKAQRERVLVTIMGSDGPFTILQLIDFLRIVDTDLLLKVDEEKVKKAGEKIKKYLESLGIGGNSVEESLDELMKKVYDAKGRPTGASTSSDDSEELKTLLPQFVKDIVAEQEHHGQKEENQKLVLSLGEKHKALLKQFADISPTFLTSEDVSGYLATPEYGRPMNAAKWKEVEDKISKKLESSGLASEVSTLVADLVLLREKLMDLLYGPIGHGDCPEESGEASGSDKPSFAAVPSSLCAIVLGIIVSMF</sequence>
<keyword evidence="2" id="KW-0732">Signal</keyword>
<organism evidence="4">
    <name type="scientific">Babesia capreoli</name>
    <dbReference type="NCBI Taxonomy" id="308426"/>
    <lineage>
        <taxon>Eukaryota</taxon>
        <taxon>Sar</taxon>
        <taxon>Alveolata</taxon>
        <taxon>Apicomplexa</taxon>
        <taxon>Aconoidasida</taxon>
        <taxon>Piroplasmida</taxon>
        <taxon>Babesiidae</taxon>
        <taxon>Babesia</taxon>
    </lineage>
</organism>
<name>E2CT67_9APIC</name>
<feature type="domain" description="Bd37 core" evidence="3">
    <location>
        <begin position="128"/>
        <end position="349"/>
    </location>
</feature>
<feature type="chain" id="PRO_5003158670" evidence="2">
    <location>
        <begin position="27"/>
        <end position="386"/>
    </location>
</feature>
<evidence type="ECO:0000256" key="2">
    <source>
        <dbReference type="SAM" id="SignalP"/>
    </source>
</evidence>
<reference evidence="4" key="1">
    <citation type="journal article" date="2011" name="Vet. Parasitol.">
        <title>Molecular cloning and genetic polymorphism of Babesia capreoli gene Bcp37/41, an ortholog of Babesia divergens merozoite surface antigen Bd37.</title>
        <authorList>
            <person name="Sun Y."/>
            <person name="Jouglin M."/>
            <person name="Bastian S."/>
            <person name="Chauvin A."/>
            <person name="Malandrin L."/>
        </authorList>
    </citation>
    <scope>NUCLEOTIDE SEQUENCE</scope>
    <source>
        <strain evidence="4">2801</strain>
    </source>
</reference>
<protein>
    <submittedName>
        <fullName evidence="4">Merozoite surface protein 37/41</fullName>
    </submittedName>
</protein>
<dbReference type="EMBL" id="GQ246177">
    <property type="protein sequence ID" value="ACX30790.1"/>
    <property type="molecule type" value="Genomic_DNA"/>
</dbReference>
<feature type="compositionally biased region" description="Low complexity" evidence="1">
    <location>
        <begin position="60"/>
        <end position="76"/>
    </location>
</feature>
<gene>
    <name evidence="4" type="primary">bcp37/41</name>
</gene>
<accession>E2CT67</accession>
<keyword evidence="4" id="KW-0477">Merozoite</keyword>
<feature type="compositionally biased region" description="Low complexity" evidence="1">
    <location>
        <begin position="40"/>
        <end position="54"/>
    </location>
</feature>
<evidence type="ECO:0000313" key="4">
    <source>
        <dbReference type="EMBL" id="ACX30790.1"/>
    </source>
</evidence>
<feature type="signal peptide" evidence="2">
    <location>
        <begin position="1"/>
        <end position="26"/>
    </location>
</feature>
<dbReference type="Gene3D" id="1.10.4170.10">
    <property type="entry name" value="Glycosylphosphatidylinositol-anchored merozoite surface protein"/>
    <property type="match status" value="1"/>
</dbReference>
<evidence type="ECO:0000256" key="1">
    <source>
        <dbReference type="SAM" id="MobiDB-lite"/>
    </source>
</evidence>
<dbReference type="InterPro" id="IPR021669">
    <property type="entry name" value="Bd37_core"/>
</dbReference>
<dbReference type="Pfam" id="PF11641">
    <property type="entry name" value="Antigen_Bd37"/>
    <property type="match status" value="1"/>
</dbReference>
<feature type="region of interest" description="Disordered" evidence="1">
    <location>
        <begin position="40"/>
        <end position="124"/>
    </location>
</feature>
<dbReference type="AlphaFoldDB" id="E2CT67"/>
<dbReference type="InterPro" id="IPR038272">
    <property type="entry name" value="Bd37_core_sf"/>
</dbReference>